<organism evidence="3 4">
    <name type="scientific">Streptomyces ovatisporus</name>
    <dbReference type="NCBI Taxonomy" id="1128682"/>
    <lineage>
        <taxon>Bacteria</taxon>
        <taxon>Bacillati</taxon>
        <taxon>Actinomycetota</taxon>
        <taxon>Actinomycetes</taxon>
        <taxon>Kitasatosporales</taxon>
        <taxon>Streptomycetaceae</taxon>
        <taxon>Streptomyces</taxon>
    </lineage>
</organism>
<evidence type="ECO:0000313" key="4">
    <source>
        <dbReference type="Proteomes" id="UP001595997"/>
    </source>
</evidence>
<dbReference type="Proteomes" id="UP001595997">
    <property type="component" value="Unassembled WGS sequence"/>
</dbReference>
<dbReference type="RefSeq" id="WP_386446224.1">
    <property type="nucleotide sequence ID" value="NZ_JBHSFH010000005.1"/>
</dbReference>
<reference evidence="4" key="1">
    <citation type="journal article" date="2019" name="Int. J. Syst. Evol. Microbiol.">
        <title>The Global Catalogue of Microorganisms (GCM) 10K type strain sequencing project: providing services to taxonomists for standard genome sequencing and annotation.</title>
        <authorList>
            <consortium name="The Broad Institute Genomics Platform"/>
            <consortium name="The Broad Institute Genome Sequencing Center for Infectious Disease"/>
            <person name="Wu L."/>
            <person name="Ma J."/>
        </authorList>
    </citation>
    <scope>NUCLEOTIDE SEQUENCE [LARGE SCALE GENOMIC DNA]</scope>
    <source>
        <strain evidence="4">CGMCC 4.7357</strain>
    </source>
</reference>
<keyword evidence="4" id="KW-1185">Reference proteome</keyword>
<proteinExistence type="predicted"/>
<keyword evidence="2" id="KW-1133">Transmembrane helix</keyword>
<dbReference type="EMBL" id="JBHSFH010000005">
    <property type="protein sequence ID" value="MFC4494728.1"/>
    <property type="molecule type" value="Genomic_DNA"/>
</dbReference>
<feature type="compositionally biased region" description="Gly residues" evidence="1">
    <location>
        <begin position="27"/>
        <end position="38"/>
    </location>
</feature>
<feature type="compositionally biased region" description="Low complexity" evidence="1">
    <location>
        <begin position="218"/>
        <end position="232"/>
    </location>
</feature>
<evidence type="ECO:0000256" key="2">
    <source>
        <dbReference type="SAM" id="Phobius"/>
    </source>
</evidence>
<evidence type="ECO:0000313" key="3">
    <source>
        <dbReference type="EMBL" id="MFC4494728.1"/>
    </source>
</evidence>
<feature type="transmembrane region" description="Helical" evidence="2">
    <location>
        <begin position="115"/>
        <end position="139"/>
    </location>
</feature>
<feature type="region of interest" description="Disordered" evidence="1">
    <location>
        <begin position="1"/>
        <end position="38"/>
    </location>
</feature>
<evidence type="ECO:0008006" key="5">
    <source>
        <dbReference type="Google" id="ProtNLM"/>
    </source>
</evidence>
<feature type="transmembrane region" description="Helical" evidence="2">
    <location>
        <begin position="45"/>
        <end position="71"/>
    </location>
</feature>
<keyword evidence="2" id="KW-0812">Transmembrane</keyword>
<comment type="caution">
    <text evidence="3">The sequence shown here is derived from an EMBL/GenBank/DDBJ whole genome shotgun (WGS) entry which is preliminary data.</text>
</comment>
<sequence>MPQEYGPDHGRPHDGHPSPVRRSRGVPGPGSGSGSGSGGGIPDGLLVGVLALLLAVTVLVWTATGLAGMLAHGSWPQGVTFVRTPMAIRDLAAAPQDLAGAWPHVNASQLPGHGLFWGVFIGQLMVALVLTVFTVGTVTRARAVRAARRYHRSAAPTDDKPQQPQAGGPTEVTTATPDLSKPPGHTPAQLPPDATDPGPAAEPRTGHSVTQPQPHAPPASLASAPEGPPALLNAEPNTAGAGTDPHSRIVDAPGAALVATTDPVLWAATKDARAKLGPVHLFDPGQLCDTPDRLRWSPHHGCADKDAAAARATALLAPLRSPRPIDAEVHAAAETLLRCWLHAAALDDRPFREVHRWALAKTAPTDPVHTLRTHPKAAAGSAGELEATLTGHPERRREATELIRRALAPLSQLHVRNACTAARADRLALESFIDETGTLYVVGDDPELMPLLNALTQSVVEHGRRMAVRSSPGRLDPPLTTVFELPLDGAGLPLPGGRPQPSG</sequence>
<feature type="compositionally biased region" description="Basic and acidic residues" evidence="1">
    <location>
        <begin position="1"/>
        <end position="16"/>
    </location>
</feature>
<name>A0ABV9A859_9ACTN</name>
<keyword evidence="2" id="KW-0472">Membrane</keyword>
<feature type="region of interest" description="Disordered" evidence="1">
    <location>
        <begin position="149"/>
        <end position="248"/>
    </location>
</feature>
<protein>
    <recommendedName>
        <fullName evidence="5">Type VI secretion protein</fullName>
    </recommendedName>
</protein>
<evidence type="ECO:0000256" key="1">
    <source>
        <dbReference type="SAM" id="MobiDB-lite"/>
    </source>
</evidence>
<accession>A0ABV9A859</accession>
<gene>
    <name evidence="3" type="ORF">ACFPA8_11355</name>
</gene>